<evidence type="ECO:0000256" key="1">
    <source>
        <dbReference type="ARBA" id="ARBA00001933"/>
    </source>
</evidence>
<comment type="caution">
    <text evidence="9">The sequence shown here is derived from an EMBL/GenBank/DDBJ whole genome shotgun (WGS) entry which is preliminary data.</text>
</comment>
<dbReference type="GO" id="GO:0031071">
    <property type="term" value="F:cysteine desulfurase activity"/>
    <property type="evidence" value="ECO:0007669"/>
    <property type="project" value="UniProtKB-EC"/>
</dbReference>
<evidence type="ECO:0000313" key="10">
    <source>
        <dbReference type="Proteomes" id="UP001174909"/>
    </source>
</evidence>
<dbReference type="Gene3D" id="3.40.640.10">
    <property type="entry name" value="Type I PLP-dependent aspartate aminotransferase-like (Major domain)"/>
    <property type="match status" value="1"/>
</dbReference>
<reference evidence="9" key="1">
    <citation type="submission" date="2023-03" db="EMBL/GenBank/DDBJ databases">
        <authorList>
            <person name="Steffen K."/>
            <person name="Cardenas P."/>
        </authorList>
    </citation>
    <scope>NUCLEOTIDE SEQUENCE</scope>
</reference>
<comment type="similarity">
    <text evidence="2">Belongs to the class-V pyridoxal-phosphate-dependent aminotransferase family. Csd subfamily.</text>
</comment>
<proteinExistence type="inferred from homology"/>
<evidence type="ECO:0000256" key="6">
    <source>
        <dbReference type="ARBA" id="ARBA00050776"/>
    </source>
</evidence>
<evidence type="ECO:0000313" key="9">
    <source>
        <dbReference type="EMBL" id="CAI8055060.1"/>
    </source>
</evidence>
<keyword evidence="4" id="KW-0808">Transferase</keyword>
<keyword evidence="5" id="KW-0663">Pyridoxal phosphate</keyword>
<dbReference type="EMBL" id="CASHTH010004237">
    <property type="protein sequence ID" value="CAI8055060.1"/>
    <property type="molecule type" value="Genomic_DNA"/>
</dbReference>
<dbReference type="SUPFAM" id="SSF53383">
    <property type="entry name" value="PLP-dependent transferases"/>
    <property type="match status" value="1"/>
</dbReference>
<dbReference type="NCBIfam" id="TIGR01979">
    <property type="entry name" value="sufS"/>
    <property type="match status" value="1"/>
</dbReference>
<dbReference type="PANTHER" id="PTHR43586:SF8">
    <property type="entry name" value="CYSTEINE DESULFURASE 1, CHLOROPLASTIC"/>
    <property type="match status" value="1"/>
</dbReference>
<evidence type="ECO:0000256" key="7">
    <source>
        <dbReference type="RuleBase" id="RU004504"/>
    </source>
</evidence>
<sequence length="418" mass="46463">MHTPQFRPLDVESIRKDFPIFATTPPLAFLDNAASTQTPRPVVEAMDDYYDTYRSNIHRGIYRISEEATAQYERAREKVAQLVNAPRARQIIFTRNTTESINLVAYSWGSANIQEGDEIVLTVMEHHSNLVPWQLMAQRTGAVLRFMEITDEGLLDFTQLHDLLTEKTKLVAVGHVSNVLGTINPIQSIIMAAHAVGAKVVVDAAQSVPHFQVDVQQLDCDFLAFSGHKMCGPTGIGVLYGKLELLEEMPPFLGGGSMIRSVERDVSSYAELPAKFEAGTPSIAEAIGLGHAVDYITQANLAALQVHEQELLKYAHNRLQEIEGITLYGPAPHQKAGVISFNMEGIHPHDVAGVLDTHDIAIRAGHHCAQPLMKRLDVIATARASFYLYNTIDDVDRLYEGLCRTQKLMTRSQRRRAE</sequence>
<evidence type="ECO:0000256" key="5">
    <source>
        <dbReference type="ARBA" id="ARBA00022898"/>
    </source>
</evidence>
<dbReference type="InterPro" id="IPR015421">
    <property type="entry name" value="PyrdxlP-dep_Trfase_major"/>
</dbReference>
<comment type="catalytic activity">
    <reaction evidence="6">
        <text>(sulfur carrier)-H + L-cysteine = (sulfur carrier)-SH + L-alanine</text>
        <dbReference type="Rhea" id="RHEA:43892"/>
        <dbReference type="Rhea" id="RHEA-COMP:14737"/>
        <dbReference type="Rhea" id="RHEA-COMP:14739"/>
        <dbReference type="ChEBI" id="CHEBI:29917"/>
        <dbReference type="ChEBI" id="CHEBI:35235"/>
        <dbReference type="ChEBI" id="CHEBI:57972"/>
        <dbReference type="ChEBI" id="CHEBI:64428"/>
        <dbReference type="EC" id="2.8.1.7"/>
    </reaction>
</comment>
<evidence type="ECO:0000256" key="4">
    <source>
        <dbReference type="ARBA" id="ARBA00022679"/>
    </source>
</evidence>
<dbReference type="GO" id="GO:0006534">
    <property type="term" value="P:cysteine metabolic process"/>
    <property type="evidence" value="ECO:0007669"/>
    <property type="project" value="InterPro"/>
</dbReference>
<dbReference type="Proteomes" id="UP001174909">
    <property type="component" value="Unassembled WGS sequence"/>
</dbReference>
<comment type="cofactor">
    <cofactor evidence="1 7">
        <name>pyridoxal 5'-phosphate</name>
        <dbReference type="ChEBI" id="CHEBI:597326"/>
    </cofactor>
</comment>
<dbReference type="InterPro" id="IPR000192">
    <property type="entry name" value="Aminotrans_V_dom"/>
</dbReference>
<keyword evidence="10" id="KW-1185">Reference proteome</keyword>
<feature type="domain" description="Aminotransferase class V" evidence="8">
    <location>
        <begin position="29"/>
        <end position="398"/>
    </location>
</feature>
<dbReference type="AlphaFoldDB" id="A0AA35XKB0"/>
<dbReference type="PROSITE" id="PS00595">
    <property type="entry name" value="AA_TRANSFER_CLASS_5"/>
    <property type="match status" value="1"/>
</dbReference>
<dbReference type="CDD" id="cd06453">
    <property type="entry name" value="SufS_like"/>
    <property type="match status" value="1"/>
</dbReference>
<gene>
    <name evidence="9" type="ORF">GBAR_LOCUS30050</name>
</gene>
<dbReference type="InterPro" id="IPR015424">
    <property type="entry name" value="PyrdxlP-dep_Trfase"/>
</dbReference>
<dbReference type="PANTHER" id="PTHR43586">
    <property type="entry name" value="CYSTEINE DESULFURASE"/>
    <property type="match status" value="1"/>
</dbReference>
<dbReference type="GO" id="GO:0030170">
    <property type="term" value="F:pyridoxal phosphate binding"/>
    <property type="evidence" value="ECO:0007669"/>
    <property type="project" value="InterPro"/>
</dbReference>
<dbReference type="Pfam" id="PF00266">
    <property type="entry name" value="Aminotran_5"/>
    <property type="match status" value="1"/>
</dbReference>
<organism evidence="9 10">
    <name type="scientific">Geodia barretti</name>
    <name type="common">Barrett's horny sponge</name>
    <dbReference type="NCBI Taxonomy" id="519541"/>
    <lineage>
        <taxon>Eukaryota</taxon>
        <taxon>Metazoa</taxon>
        <taxon>Porifera</taxon>
        <taxon>Demospongiae</taxon>
        <taxon>Heteroscleromorpha</taxon>
        <taxon>Tetractinellida</taxon>
        <taxon>Astrophorina</taxon>
        <taxon>Geodiidae</taxon>
        <taxon>Geodia</taxon>
    </lineage>
</organism>
<evidence type="ECO:0000256" key="3">
    <source>
        <dbReference type="ARBA" id="ARBA00012239"/>
    </source>
</evidence>
<evidence type="ECO:0000256" key="2">
    <source>
        <dbReference type="ARBA" id="ARBA00010447"/>
    </source>
</evidence>
<dbReference type="InterPro" id="IPR010970">
    <property type="entry name" value="Cys_dSase_SufS"/>
</dbReference>
<protein>
    <recommendedName>
        <fullName evidence="3">cysteine desulfurase</fullName>
        <ecNumber evidence="3">2.8.1.7</ecNumber>
    </recommendedName>
</protein>
<dbReference type="Gene3D" id="3.90.1150.10">
    <property type="entry name" value="Aspartate Aminotransferase, domain 1"/>
    <property type="match status" value="1"/>
</dbReference>
<dbReference type="EC" id="2.8.1.7" evidence="3"/>
<dbReference type="InterPro" id="IPR020578">
    <property type="entry name" value="Aminotrans_V_PyrdxlP_BS"/>
</dbReference>
<evidence type="ECO:0000259" key="8">
    <source>
        <dbReference type="Pfam" id="PF00266"/>
    </source>
</evidence>
<accession>A0AA35XKB0</accession>
<dbReference type="InterPro" id="IPR015422">
    <property type="entry name" value="PyrdxlP-dep_Trfase_small"/>
</dbReference>
<name>A0AA35XKB0_GEOBA</name>